<dbReference type="GO" id="GO:0000278">
    <property type="term" value="P:mitotic cell cycle"/>
    <property type="evidence" value="ECO:0007669"/>
    <property type="project" value="TreeGrafter"/>
</dbReference>
<evidence type="ECO:0000313" key="5">
    <source>
        <dbReference type="EMBL" id="RPB04746.1"/>
    </source>
</evidence>
<accession>A0A3N4K2B9</accession>
<comment type="subcellular location">
    <subcellularLocation>
        <location evidence="1">Cytoplasm</location>
    </subcellularLocation>
</comment>
<sequence>MMGFQAVARGLLVRKKYQDLRSAVSFVERRRITCLEGRRARAQYVMLKEVTVKIQGWWRDRMAVRGPRREFTLAIQSTVRLQSLIRGKLAQHKYESLLAAALFVQRRYKSCKDAQRAQLDFLILRLATINIQRRYRSSLVARADRQRYIVLRARAIQLQRHWTELVRRRNAAICLQRAWRKFAWLVRLRKMLGEVITIQSLWRGHKTRQESSARVRIARKRISKVMSTSVSEGDALVGRLNKGLQLMKTAPGYGRGVMQLELATRYSRECAALTAANATAMSTLLQNIEPSIKQTQKSVSSILARNLVLGMNVLSNLSKSKDAVHSLEKRTLPVSTKGGKKNRTGEYPTIGAVPDCRGCFEGATGQRSHPDALPLEEEVHGEDLWVGG</sequence>
<dbReference type="InterPro" id="IPR051185">
    <property type="entry name" value="ASPM"/>
</dbReference>
<organism evidence="5 6">
    <name type="scientific">Choiromyces venosus 120613-1</name>
    <dbReference type="NCBI Taxonomy" id="1336337"/>
    <lineage>
        <taxon>Eukaryota</taxon>
        <taxon>Fungi</taxon>
        <taxon>Dikarya</taxon>
        <taxon>Ascomycota</taxon>
        <taxon>Pezizomycotina</taxon>
        <taxon>Pezizomycetes</taxon>
        <taxon>Pezizales</taxon>
        <taxon>Tuberaceae</taxon>
        <taxon>Choiromyces</taxon>
    </lineage>
</organism>
<dbReference type="GO" id="GO:0051295">
    <property type="term" value="P:establishment of meiotic spindle localization"/>
    <property type="evidence" value="ECO:0007669"/>
    <property type="project" value="TreeGrafter"/>
</dbReference>
<evidence type="ECO:0000256" key="4">
    <source>
        <dbReference type="ARBA" id="ARBA00022860"/>
    </source>
</evidence>
<dbReference type="InterPro" id="IPR000048">
    <property type="entry name" value="IQ_motif_EF-hand-BS"/>
</dbReference>
<keyword evidence="4" id="KW-0112">Calmodulin-binding</keyword>
<gene>
    <name evidence="5" type="ORF">L873DRAFT_1168096</name>
</gene>
<evidence type="ECO:0000256" key="2">
    <source>
        <dbReference type="ARBA" id="ARBA00022490"/>
    </source>
</evidence>
<dbReference type="SMART" id="SM00015">
    <property type="entry name" value="IQ"/>
    <property type="match status" value="4"/>
</dbReference>
<protein>
    <submittedName>
        <fullName evidence="5">Uncharacterized protein</fullName>
    </submittedName>
</protein>
<proteinExistence type="predicted"/>
<dbReference type="PANTHER" id="PTHR22706:SF1">
    <property type="entry name" value="ASSEMBLY FACTOR FOR SPINDLE MICROTUBULES"/>
    <property type="match status" value="1"/>
</dbReference>
<dbReference type="Proteomes" id="UP000276215">
    <property type="component" value="Unassembled WGS sequence"/>
</dbReference>
<evidence type="ECO:0000256" key="1">
    <source>
        <dbReference type="ARBA" id="ARBA00004496"/>
    </source>
</evidence>
<dbReference type="GO" id="GO:0005516">
    <property type="term" value="F:calmodulin binding"/>
    <property type="evidence" value="ECO:0007669"/>
    <property type="project" value="UniProtKB-KW"/>
</dbReference>
<keyword evidence="2" id="KW-0963">Cytoplasm</keyword>
<evidence type="ECO:0000256" key="3">
    <source>
        <dbReference type="ARBA" id="ARBA00022737"/>
    </source>
</evidence>
<dbReference type="GO" id="GO:0000922">
    <property type="term" value="C:spindle pole"/>
    <property type="evidence" value="ECO:0007669"/>
    <property type="project" value="TreeGrafter"/>
</dbReference>
<dbReference type="PANTHER" id="PTHR22706">
    <property type="entry name" value="ASSEMBLY FACTOR FOR SPINDLE MICROTUBULES"/>
    <property type="match status" value="1"/>
</dbReference>
<dbReference type="EMBL" id="ML120356">
    <property type="protein sequence ID" value="RPB04746.1"/>
    <property type="molecule type" value="Genomic_DNA"/>
</dbReference>
<evidence type="ECO:0000313" key="6">
    <source>
        <dbReference type="Proteomes" id="UP000276215"/>
    </source>
</evidence>
<dbReference type="Pfam" id="PF00612">
    <property type="entry name" value="IQ"/>
    <property type="match status" value="4"/>
</dbReference>
<dbReference type="OrthoDB" id="76388at2759"/>
<reference evidence="5 6" key="1">
    <citation type="journal article" date="2018" name="Nat. Ecol. Evol.">
        <title>Pezizomycetes genomes reveal the molecular basis of ectomycorrhizal truffle lifestyle.</title>
        <authorList>
            <person name="Murat C."/>
            <person name="Payen T."/>
            <person name="Noel B."/>
            <person name="Kuo A."/>
            <person name="Morin E."/>
            <person name="Chen J."/>
            <person name="Kohler A."/>
            <person name="Krizsan K."/>
            <person name="Balestrini R."/>
            <person name="Da Silva C."/>
            <person name="Montanini B."/>
            <person name="Hainaut M."/>
            <person name="Levati E."/>
            <person name="Barry K.W."/>
            <person name="Belfiori B."/>
            <person name="Cichocki N."/>
            <person name="Clum A."/>
            <person name="Dockter R.B."/>
            <person name="Fauchery L."/>
            <person name="Guy J."/>
            <person name="Iotti M."/>
            <person name="Le Tacon F."/>
            <person name="Lindquist E.A."/>
            <person name="Lipzen A."/>
            <person name="Malagnac F."/>
            <person name="Mello A."/>
            <person name="Molinier V."/>
            <person name="Miyauchi S."/>
            <person name="Poulain J."/>
            <person name="Riccioni C."/>
            <person name="Rubini A."/>
            <person name="Sitrit Y."/>
            <person name="Splivallo R."/>
            <person name="Traeger S."/>
            <person name="Wang M."/>
            <person name="Zifcakova L."/>
            <person name="Wipf D."/>
            <person name="Zambonelli A."/>
            <person name="Paolocci F."/>
            <person name="Nowrousian M."/>
            <person name="Ottonello S."/>
            <person name="Baldrian P."/>
            <person name="Spatafora J.W."/>
            <person name="Henrissat B."/>
            <person name="Nagy L.G."/>
            <person name="Aury J.M."/>
            <person name="Wincker P."/>
            <person name="Grigoriev I.V."/>
            <person name="Bonfante P."/>
            <person name="Martin F.M."/>
        </authorList>
    </citation>
    <scope>NUCLEOTIDE SEQUENCE [LARGE SCALE GENOMIC DNA]</scope>
    <source>
        <strain evidence="5 6">120613-1</strain>
    </source>
</reference>
<keyword evidence="3" id="KW-0677">Repeat</keyword>
<dbReference type="PROSITE" id="PS50096">
    <property type="entry name" value="IQ"/>
    <property type="match status" value="3"/>
</dbReference>
<name>A0A3N4K2B9_9PEZI</name>
<dbReference type="Gene3D" id="1.20.5.190">
    <property type="match status" value="1"/>
</dbReference>
<dbReference type="STRING" id="1336337.A0A3N4K2B9"/>
<keyword evidence="6" id="KW-1185">Reference proteome</keyword>
<dbReference type="GO" id="GO:0005737">
    <property type="term" value="C:cytoplasm"/>
    <property type="evidence" value="ECO:0007669"/>
    <property type="project" value="UniProtKB-SubCell"/>
</dbReference>
<dbReference type="AlphaFoldDB" id="A0A3N4K2B9"/>
<dbReference type="GO" id="GO:0007051">
    <property type="term" value="P:spindle organization"/>
    <property type="evidence" value="ECO:0007669"/>
    <property type="project" value="TreeGrafter"/>
</dbReference>